<name>A0A8T0F3U1_ARGBR</name>
<dbReference type="AlphaFoldDB" id="A0A8T0F3U1"/>
<dbReference type="Proteomes" id="UP000807504">
    <property type="component" value="Unassembled WGS sequence"/>
</dbReference>
<dbReference type="PANTHER" id="PTHR46060:SF1">
    <property type="entry name" value="MARINER MOS1 TRANSPOSASE-LIKE PROTEIN"/>
    <property type="match status" value="1"/>
</dbReference>
<feature type="region of interest" description="Disordered" evidence="1">
    <location>
        <begin position="178"/>
        <end position="215"/>
    </location>
</feature>
<reference evidence="2" key="1">
    <citation type="journal article" date="2020" name="bioRxiv">
        <title>Chromosome-level reference genome of the European wasp spider Argiope bruennichi: a resource for studies on range expansion and evolutionary adaptation.</title>
        <authorList>
            <person name="Sheffer M.M."/>
            <person name="Hoppe A."/>
            <person name="Krehenwinkel H."/>
            <person name="Uhl G."/>
            <person name="Kuss A.W."/>
            <person name="Jensen L."/>
            <person name="Jensen C."/>
            <person name="Gillespie R.G."/>
            <person name="Hoff K.J."/>
            <person name="Prost S."/>
        </authorList>
    </citation>
    <scope>NUCLEOTIDE SEQUENCE</scope>
</reference>
<feature type="compositionally biased region" description="Basic residues" evidence="1">
    <location>
        <begin position="196"/>
        <end position="215"/>
    </location>
</feature>
<evidence type="ECO:0000256" key="1">
    <source>
        <dbReference type="SAM" id="MobiDB-lite"/>
    </source>
</evidence>
<gene>
    <name evidence="2" type="ORF">HNY73_010708</name>
</gene>
<reference evidence="2" key="2">
    <citation type="submission" date="2020-06" db="EMBL/GenBank/DDBJ databases">
        <authorList>
            <person name="Sheffer M."/>
        </authorList>
    </citation>
    <scope>NUCLEOTIDE SEQUENCE</scope>
</reference>
<evidence type="ECO:0000313" key="2">
    <source>
        <dbReference type="EMBL" id="KAF8785122.1"/>
    </source>
</evidence>
<protein>
    <submittedName>
        <fullName evidence="2">Protein GVQW3 like protein</fullName>
    </submittedName>
</protein>
<dbReference type="PANTHER" id="PTHR46060">
    <property type="entry name" value="MARINER MOS1 TRANSPOSASE-LIKE PROTEIN"/>
    <property type="match status" value="1"/>
</dbReference>
<dbReference type="EMBL" id="JABXBU010000030">
    <property type="protein sequence ID" value="KAF8785122.1"/>
    <property type="molecule type" value="Genomic_DNA"/>
</dbReference>
<comment type="caution">
    <text evidence="2">The sequence shown here is derived from an EMBL/GenBank/DDBJ whole genome shotgun (WGS) entry which is preliminary data.</text>
</comment>
<proteinExistence type="predicted"/>
<organism evidence="2 3">
    <name type="scientific">Argiope bruennichi</name>
    <name type="common">Wasp spider</name>
    <name type="synonym">Aranea bruennichi</name>
    <dbReference type="NCBI Taxonomy" id="94029"/>
    <lineage>
        <taxon>Eukaryota</taxon>
        <taxon>Metazoa</taxon>
        <taxon>Ecdysozoa</taxon>
        <taxon>Arthropoda</taxon>
        <taxon>Chelicerata</taxon>
        <taxon>Arachnida</taxon>
        <taxon>Araneae</taxon>
        <taxon>Araneomorphae</taxon>
        <taxon>Entelegynae</taxon>
        <taxon>Araneoidea</taxon>
        <taxon>Araneidae</taxon>
        <taxon>Argiope</taxon>
    </lineage>
</organism>
<dbReference type="InterPro" id="IPR052709">
    <property type="entry name" value="Transposase-MT_Hybrid"/>
</dbReference>
<accession>A0A8T0F3U1</accession>
<evidence type="ECO:0000313" key="3">
    <source>
        <dbReference type="Proteomes" id="UP000807504"/>
    </source>
</evidence>
<keyword evidence="3" id="KW-1185">Reference proteome</keyword>
<sequence>MVYVYGEDCVSGKSVRKWSARFRACRESLFDDPRPGQATHVITANPLIDTVDDLVRSDRCVTLRMLVVKVDVSVGTVCTIVYDRLRYRKVCAHWVPKQLADQHKELRMHFNICFGIMKIQLSWSGSSEVIKAGAITTSQRQRGTACRDNVDGSRIGEVLRRRRRRVRFTLPDNWRDVEDEEENTNNPVNNSDDARPRRRRSRRSRRRSRRRNRKR</sequence>